<dbReference type="PROSITE" id="PS50931">
    <property type="entry name" value="HTH_LYSR"/>
    <property type="match status" value="1"/>
</dbReference>
<evidence type="ECO:0000259" key="6">
    <source>
        <dbReference type="PROSITE" id="PS50931"/>
    </source>
</evidence>
<evidence type="ECO:0000256" key="1">
    <source>
        <dbReference type="ARBA" id="ARBA00009437"/>
    </source>
</evidence>
<accession>A0A6G9D3B3</accession>
<dbReference type="AlphaFoldDB" id="A0A6G9D3B3"/>
<keyword evidence="4" id="KW-0010">Activator</keyword>
<dbReference type="InterPro" id="IPR000847">
    <property type="entry name" value="LysR_HTH_N"/>
</dbReference>
<comment type="similarity">
    <text evidence="1">Belongs to the LysR transcriptional regulatory family.</text>
</comment>
<evidence type="ECO:0000256" key="2">
    <source>
        <dbReference type="ARBA" id="ARBA00023015"/>
    </source>
</evidence>
<dbReference type="GO" id="GO:0003677">
    <property type="term" value="F:DNA binding"/>
    <property type="evidence" value="ECO:0007669"/>
    <property type="project" value="UniProtKB-KW"/>
</dbReference>
<evidence type="ECO:0000313" key="8">
    <source>
        <dbReference type="Proteomes" id="UP000502345"/>
    </source>
</evidence>
<protein>
    <submittedName>
        <fullName evidence="7">LysR family transcriptional regulator</fullName>
    </submittedName>
</protein>
<dbReference type="GO" id="GO:0032993">
    <property type="term" value="C:protein-DNA complex"/>
    <property type="evidence" value="ECO:0007669"/>
    <property type="project" value="TreeGrafter"/>
</dbReference>
<dbReference type="Pfam" id="PF00126">
    <property type="entry name" value="HTH_1"/>
    <property type="match status" value="1"/>
</dbReference>
<gene>
    <name evidence="7" type="ORF">G9444_6078</name>
</gene>
<dbReference type="Proteomes" id="UP000502345">
    <property type="component" value="Chromosome"/>
</dbReference>
<feature type="domain" description="HTH lysR-type" evidence="6">
    <location>
        <begin position="1"/>
        <end position="58"/>
    </location>
</feature>
<dbReference type="PRINTS" id="PR00039">
    <property type="entry name" value="HTHLYSR"/>
</dbReference>
<dbReference type="InterPro" id="IPR036390">
    <property type="entry name" value="WH_DNA-bd_sf"/>
</dbReference>
<dbReference type="PANTHER" id="PTHR30346">
    <property type="entry name" value="TRANSCRIPTIONAL DUAL REGULATOR HCAR-RELATED"/>
    <property type="match status" value="1"/>
</dbReference>
<dbReference type="InterPro" id="IPR036388">
    <property type="entry name" value="WH-like_DNA-bd_sf"/>
</dbReference>
<name>A0A6G9D3B3_RHOER</name>
<sequence length="306" mass="33695">MELRQLRYFEVVAEELHFGRAAARLLIAGPSLSQQIMALERDLGVKLFVRDRRSVALTPAGAALLPDVRVLLENAENLRCRAERLSGAEPVRIGYVNWLPTDLIARTSGVAQLHVDAWVVPSHAQAARVADGSLDLAIAWVRKTDVAQHALSAKLLGADRLYAVSTGEDTTPVRARDVVVLVDDDTTSWYSWNVFAEEFARDTGAQILRINDGGITGPAFFDHVRAVGRPVVNSPKGQTITLPSDLTARPVIDPAAIWTWSLLCRENETRPAVLAAVDALTRGVTDLEIHEDGIWLPMDDPYRRTR</sequence>
<keyword evidence="3" id="KW-0238">DNA-binding</keyword>
<organism evidence="7 8">
    <name type="scientific">Rhodococcus erythropolis</name>
    <name type="common">Arthrobacter picolinophilus</name>
    <dbReference type="NCBI Taxonomy" id="1833"/>
    <lineage>
        <taxon>Bacteria</taxon>
        <taxon>Bacillati</taxon>
        <taxon>Actinomycetota</taxon>
        <taxon>Actinomycetes</taxon>
        <taxon>Mycobacteriales</taxon>
        <taxon>Nocardiaceae</taxon>
        <taxon>Rhodococcus</taxon>
        <taxon>Rhodococcus erythropolis group</taxon>
    </lineage>
</organism>
<dbReference type="EMBL" id="CP050124">
    <property type="protein sequence ID" value="QIP43321.1"/>
    <property type="molecule type" value="Genomic_DNA"/>
</dbReference>
<dbReference type="GO" id="GO:0003700">
    <property type="term" value="F:DNA-binding transcription factor activity"/>
    <property type="evidence" value="ECO:0007669"/>
    <property type="project" value="InterPro"/>
</dbReference>
<keyword evidence="2" id="KW-0805">Transcription regulation</keyword>
<dbReference type="Gene3D" id="1.10.10.10">
    <property type="entry name" value="Winged helix-like DNA-binding domain superfamily/Winged helix DNA-binding domain"/>
    <property type="match status" value="1"/>
</dbReference>
<dbReference type="PANTHER" id="PTHR30346:SF28">
    <property type="entry name" value="HTH-TYPE TRANSCRIPTIONAL REGULATOR CYNR"/>
    <property type="match status" value="1"/>
</dbReference>
<evidence type="ECO:0000256" key="3">
    <source>
        <dbReference type="ARBA" id="ARBA00023125"/>
    </source>
</evidence>
<keyword evidence="5" id="KW-0804">Transcription</keyword>
<dbReference type="SUPFAM" id="SSF46785">
    <property type="entry name" value="Winged helix' DNA-binding domain"/>
    <property type="match status" value="1"/>
</dbReference>
<proteinExistence type="inferred from homology"/>
<evidence type="ECO:0000256" key="5">
    <source>
        <dbReference type="ARBA" id="ARBA00023163"/>
    </source>
</evidence>
<evidence type="ECO:0000313" key="7">
    <source>
        <dbReference type="EMBL" id="QIP43321.1"/>
    </source>
</evidence>
<dbReference type="FunFam" id="1.10.10.10:FF:000001">
    <property type="entry name" value="LysR family transcriptional regulator"/>
    <property type="match status" value="1"/>
</dbReference>
<evidence type="ECO:0000256" key="4">
    <source>
        <dbReference type="ARBA" id="ARBA00023159"/>
    </source>
</evidence>
<dbReference type="RefSeq" id="WP_166502836.1">
    <property type="nucleotide sequence ID" value="NZ_CP050124.1"/>
</dbReference>
<reference evidence="7 8" key="1">
    <citation type="submission" date="2020-03" db="EMBL/GenBank/DDBJ databases">
        <title>Screen low temperature-resistant strains for efficient degradation of petroleum hydrocarbons under the low temperature.</title>
        <authorList>
            <person name="Wang Y."/>
            <person name="Chen J."/>
        </authorList>
    </citation>
    <scope>NUCLEOTIDE SEQUENCE [LARGE SCALE GENOMIC DNA]</scope>
    <source>
        <strain evidence="7 8">KB1</strain>
    </source>
</reference>